<dbReference type="RefSeq" id="WP_105908841.1">
    <property type="nucleotide sequence ID" value="NZ_NXGJ01000003.1"/>
</dbReference>
<accession>A0A2S9SP80</accession>
<keyword evidence="1 5" id="KW-0489">Methyltransferase</keyword>
<dbReference type="Gene3D" id="3.40.50.150">
    <property type="entry name" value="Vaccinia Virus protein VP39"/>
    <property type="match status" value="1"/>
</dbReference>
<dbReference type="Pfam" id="PF10672">
    <property type="entry name" value="Methyltrans_SAM"/>
    <property type="match status" value="1"/>
</dbReference>
<evidence type="ECO:0000313" key="6">
    <source>
        <dbReference type="Proteomes" id="UP000239065"/>
    </source>
</evidence>
<dbReference type="InterPro" id="IPR019614">
    <property type="entry name" value="SAM-dep_methyl-trfase"/>
</dbReference>
<name>A0A2S9SP80_9BACT</name>
<dbReference type="GO" id="GO:0008168">
    <property type="term" value="F:methyltransferase activity"/>
    <property type="evidence" value="ECO:0007669"/>
    <property type="project" value="UniProtKB-KW"/>
</dbReference>
<dbReference type="Proteomes" id="UP000239065">
    <property type="component" value="Unassembled WGS sequence"/>
</dbReference>
<keyword evidence="3" id="KW-0949">S-adenosyl-L-methionine</keyword>
<feature type="domain" description="S-adenosylmethionine-dependent methyltransferase" evidence="4">
    <location>
        <begin position="22"/>
        <end position="298"/>
    </location>
</feature>
<dbReference type="GO" id="GO:0032259">
    <property type="term" value="P:methylation"/>
    <property type="evidence" value="ECO:0007669"/>
    <property type="project" value="UniProtKB-KW"/>
</dbReference>
<sequence length="302" mass="35276">MIIEDLKNIIEKNLENKTNEVKRVFHGRGNFYDNFSYLTVDSFNNTLFATFFEDSFDEKEIIRILEIISKNSDFENFIIQRKYKEKDFYEVIYGEIVEDFFVYENNLKYKIDFKNRNIGLFLDMKKGREYIKSICKDKNVLNLFSYTCAFSVVCISGKASSVVNIDMSKASLSTGRINHHLNHLDTKNVKFLPYNILKSFGKIKKMSPYDIVIIDPPSFQKGSFVATSDYIKIIKKLDFILPIGGVVLACLNDPFLSSNFLIDIFNKELPNFEFLEKLENVDEFLVENEEKALKNLIFLKKN</sequence>
<dbReference type="PANTHER" id="PTHR43042:SF3">
    <property type="entry name" value="RIBOSOMAL RNA LARGE SUBUNIT METHYLTRANSFERASE YWBD-RELATED"/>
    <property type="match status" value="1"/>
</dbReference>
<dbReference type="InterPro" id="IPR029063">
    <property type="entry name" value="SAM-dependent_MTases_sf"/>
</dbReference>
<evidence type="ECO:0000256" key="2">
    <source>
        <dbReference type="ARBA" id="ARBA00022679"/>
    </source>
</evidence>
<gene>
    <name evidence="5" type="ORF">CJ669_04230</name>
</gene>
<dbReference type="SUPFAM" id="SSF53335">
    <property type="entry name" value="S-adenosyl-L-methionine-dependent methyltransferases"/>
    <property type="match status" value="1"/>
</dbReference>
<proteinExistence type="predicted"/>
<dbReference type="AlphaFoldDB" id="A0A2S9SP80"/>
<protein>
    <submittedName>
        <fullName evidence="5">SAM-dependent methyltransferase</fullName>
    </submittedName>
</protein>
<reference evidence="5 6" key="1">
    <citation type="submission" date="2017-09" db="EMBL/GenBank/DDBJ databases">
        <title>Reassesment of A. cryaerophilus.</title>
        <authorList>
            <person name="Perez-Cataluna A."/>
            <person name="Collado L."/>
            <person name="Salgado O."/>
            <person name="Lefinanco V."/>
            <person name="Figueras M.J."/>
        </authorList>
    </citation>
    <scope>NUCLEOTIDE SEQUENCE [LARGE SCALE GENOMIC DNA]</scope>
    <source>
        <strain evidence="5 6">LMG 9861</strain>
    </source>
</reference>
<evidence type="ECO:0000256" key="1">
    <source>
        <dbReference type="ARBA" id="ARBA00022603"/>
    </source>
</evidence>
<dbReference type="EMBL" id="NXGJ01000003">
    <property type="protein sequence ID" value="PRM88401.1"/>
    <property type="molecule type" value="Genomic_DNA"/>
</dbReference>
<evidence type="ECO:0000259" key="4">
    <source>
        <dbReference type="Pfam" id="PF10672"/>
    </source>
</evidence>
<keyword evidence="2 5" id="KW-0808">Transferase</keyword>
<evidence type="ECO:0000256" key="3">
    <source>
        <dbReference type="ARBA" id="ARBA00022691"/>
    </source>
</evidence>
<organism evidence="5 6">
    <name type="scientific">Aliarcobacter cryaerophilus</name>
    <dbReference type="NCBI Taxonomy" id="28198"/>
    <lineage>
        <taxon>Bacteria</taxon>
        <taxon>Pseudomonadati</taxon>
        <taxon>Campylobacterota</taxon>
        <taxon>Epsilonproteobacteria</taxon>
        <taxon>Campylobacterales</taxon>
        <taxon>Arcobacteraceae</taxon>
        <taxon>Aliarcobacter</taxon>
    </lineage>
</organism>
<comment type="caution">
    <text evidence="5">The sequence shown here is derived from an EMBL/GenBank/DDBJ whole genome shotgun (WGS) entry which is preliminary data.</text>
</comment>
<evidence type="ECO:0000313" key="5">
    <source>
        <dbReference type="EMBL" id="PRM88401.1"/>
    </source>
</evidence>
<dbReference type="PANTHER" id="PTHR43042">
    <property type="entry name" value="SAM-DEPENDENT METHYLTRANSFERASE"/>
    <property type="match status" value="1"/>
</dbReference>